<dbReference type="NCBIfam" id="TIGR00667">
    <property type="entry name" value="aat"/>
    <property type="match status" value="1"/>
</dbReference>
<dbReference type="Pfam" id="PF03588">
    <property type="entry name" value="Leu_Phe_trans"/>
    <property type="match status" value="1"/>
</dbReference>
<dbReference type="PANTHER" id="PTHR30098:SF2">
    <property type="entry name" value="LEUCYL_PHENYLALANYL-TRNA--PROTEIN TRANSFERASE"/>
    <property type="match status" value="1"/>
</dbReference>
<reference evidence="4" key="1">
    <citation type="submission" date="2013-08" db="EMBL/GenBank/DDBJ databases">
        <authorList>
            <person name="Mendez C."/>
            <person name="Richter M."/>
            <person name="Ferrer M."/>
            <person name="Sanchez J."/>
        </authorList>
    </citation>
    <scope>NUCLEOTIDE SEQUENCE</scope>
</reference>
<evidence type="ECO:0000256" key="2">
    <source>
        <dbReference type="ARBA" id="ARBA00022679"/>
    </source>
</evidence>
<dbReference type="InterPro" id="IPR004616">
    <property type="entry name" value="Leu/Phe-tRNA_Trfase"/>
</dbReference>
<evidence type="ECO:0000256" key="1">
    <source>
        <dbReference type="ARBA" id="ARBA00022490"/>
    </source>
</evidence>
<dbReference type="InterPro" id="IPR016181">
    <property type="entry name" value="Acyl_CoA_acyltransferase"/>
</dbReference>
<name>T0ZF14_9ZZZZ</name>
<dbReference type="PANTHER" id="PTHR30098">
    <property type="entry name" value="LEUCYL/PHENYLALANYL-TRNA--PROTEIN TRANSFERASE"/>
    <property type="match status" value="1"/>
</dbReference>
<protein>
    <submittedName>
        <fullName evidence="4">Leucyl/phenylalanyl-tRNA-protein transferase</fullName>
        <ecNumber evidence="4">2.3.2.6</ecNumber>
    </submittedName>
</protein>
<dbReference type="Gene3D" id="3.40.630.70">
    <property type="entry name" value="Leucyl/phenylalanyl-tRNA-protein transferase, C-terminal domain"/>
    <property type="match status" value="1"/>
</dbReference>
<dbReference type="HAMAP" id="MF_00688">
    <property type="entry name" value="Leu_Phe_trans"/>
    <property type="match status" value="1"/>
</dbReference>
<keyword evidence="3 4" id="KW-0012">Acyltransferase</keyword>
<dbReference type="SUPFAM" id="SSF55729">
    <property type="entry name" value="Acyl-CoA N-acyltransferases (Nat)"/>
    <property type="match status" value="1"/>
</dbReference>
<sequence>MFPWYSPGQPVLWWSPDPRTVLLPTEFHLSRSLAKTIKNKEFQVNMNEDFEAVIDACAAPRPRSPGTWITPEMRAAYVRLHRLGFAHSIEVRREGRLAGGLYGVRLGGMFFGESMFSAERDGSKIALCHLVKMCRHNSIAVIDCQLASRHLLGLGARS</sequence>
<keyword evidence="2 4" id="KW-0808">Transferase</keyword>
<dbReference type="GO" id="GO:0030163">
    <property type="term" value="P:protein catabolic process"/>
    <property type="evidence" value="ECO:0007669"/>
    <property type="project" value="InterPro"/>
</dbReference>
<accession>T0ZF14</accession>
<dbReference type="EC" id="2.3.2.6" evidence="4"/>
<dbReference type="InterPro" id="IPR042203">
    <property type="entry name" value="Leu/Phe-tRNA_Trfase_C"/>
</dbReference>
<comment type="caution">
    <text evidence="4">The sequence shown here is derived from an EMBL/GenBank/DDBJ whole genome shotgun (WGS) entry which is preliminary data.</text>
</comment>
<gene>
    <name evidence="4" type="ORF">B2A_08750</name>
</gene>
<dbReference type="GO" id="GO:0008914">
    <property type="term" value="F:leucyl-tRNA--protein transferase activity"/>
    <property type="evidence" value="ECO:0007669"/>
    <property type="project" value="UniProtKB-EC"/>
</dbReference>
<feature type="non-terminal residue" evidence="4">
    <location>
        <position position="158"/>
    </location>
</feature>
<organism evidence="4">
    <name type="scientific">mine drainage metagenome</name>
    <dbReference type="NCBI Taxonomy" id="410659"/>
    <lineage>
        <taxon>unclassified sequences</taxon>
        <taxon>metagenomes</taxon>
        <taxon>ecological metagenomes</taxon>
    </lineage>
</organism>
<keyword evidence="1" id="KW-0963">Cytoplasm</keyword>
<proteinExistence type="inferred from homology"/>
<reference evidence="4" key="2">
    <citation type="journal article" date="2014" name="ISME J.">
        <title>Microbial stratification in low pH oxic and suboxic macroscopic growths along an acid mine drainage.</title>
        <authorList>
            <person name="Mendez-Garcia C."/>
            <person name="Mesa V."/>
            <person name="Sprenger R.R."/>
            <person name="Richter M."/>
            <person name="Diez M.S."/>
            <person name="Solano J."/>
            <person name="Bargiela R."/>
            <person name="Golyshina O.V."/>
            <person name="Manteca A."/>
            <person name="Ramos J.L."/>
            <person name="Gallego J.R."/>
            <person name="Llorente I."/>
            <person name="Martins Dos Santos V.A."/>
            <person name="Jensen O.N."/>
            <person name="Pelaez A.I."/>
            <person name="Sanchez J."/>
            <person name="Ferrer M."/>
        </authorList>
    </citation>
    <scope>NUCLEOTIDE SEQUENCE</scope>
</reference>
<dbReference type="EMBL" id="AUZZ01006308">
    <property type="protein sequence ID" value="EQD46766.1"/>
    <property type="molecule type" value="Genomic_DNA"/>
</dbReference>
<evidence type="ECO:0000313" key="4">
    <source>
        <dbReference type="EMBL" id="EQD46766.1"/>
    </source>
</evidence>
<dbReference type="GO" id="GO:0005737">
    <property type="term" value="C:cytoplasm"/>
    <property type="evidence" value="ECO:0007669"/>
    <property type="project" value="TreeGrafter"/>
</dbReference>
<dbReference type="AlphaFoldDB" id="T0ZF14"/>
<evidence type="ECO:0000256" key="3">
    <source>
        <dbReference type="ARBA" id="ARBA00023315"/>
    </source>
</evidence>